<evidence type="ECO:0000256" key="14">
    <source>
        <dbReference type="SAM" id="SignalP"/>
    </source>
</evidence>
<dbReference type="Pfam" id="PF00328">
    <property type="entry name" value="His_Phos_2"/>
    <property type="match status" value="1"/>
</dbReference>
<keyword evidence="8" id="KW-0472">Membrane</keyword>
<dbReference type="SUPFAM" id="SSF53254">
    <property type="entry name" value="Phosphoglycerate mutase-like"/>
    <property type="match status" value="1"/>
</dbReference>
<evidence type="ECO:0000256" key="3">
    <source>
        <dbReference type="ARBA" id="ARBA00012976"/>
    </source>
</evidence>
<dbReference type="Gene3D" id="3.40.50.1240">
    <property type="entry name" value="Phosphoglycerate mutase-like"/>
    <property type="match status" value="1"/>
</dbReference>
<evidence type="ECO:0000256" key="7">
    <source>
        <dbReference type="ARBA" id="ARBA00022801"/>
    </source>
</evidence>
<organism evidence="15 16">
    <name type="scientific">Paragonimus skrjabini miyazakii</name>
    <dbReference type="NCBI Taxonomy" id="59628"/>
    <lineage>
        <taxon>Eukaryota</taxon>
        <taxon>Metazoa</taxon>
        <taxon>Spiralia</taxon>
        <taxon>Lophotrochozoa</taxon>
        <taxon>Platyhelminthes</taxon>
        <taxon>Trematoda</taxon>
        <taxon>Digenea</taxon>
        <taxon>Plagiorchiida</taxon>
        <taxon>Troglotremata</taxon>
        <taxon>Troglotrematidae</taxon>
        <taxon>Paragonimus</taxon>
    </lineage>
</organism>
<dbReference type="AlphaFoldDB" id="A0A8S9Z1Q0"/>
<evidence type="ECO:0000256" key="12">
    <source>
        <dbReference type="ARBA" id="ARBA00043691"/>
    </source>
</evidence>
<evidence type="ECO:0000256" key="5">
    <source>
        <dbReference type="ARBA" id="ARBA00018097"/>
    </source>
</evidence>
<evidence type="ECO:0000256" key="6">
    <source>
        <dbReference type="ARBA" id="ARBA00022729"/>
    </source>
</evidence>
<dbReference type="CDD" id="cd07061">
    <property type="entry name" value="HP_HAP_like"/>
    <property type="match status" value="1"/>
</dbReference>
<evidence type="ECO:0000256" key="10">
    <source>
        <dbReference type="ARBA" id="ARBA00043668"/>
    </source>
</evidence>
<comment type="catalytic activity">
    <reaction evidence="10">
        <text>1D-myo-inositol 1,2,5,6-tetrakisphosphate + H2O = 1D-myo-inositol 1,2,6-trisphosphate + phosphate</text>
        <dbReference type="Rhea" id="RHEA:77119"/>
        <dbReference type="ChEBI" id="CHEBI:15377"/>
        <dbReference type="ChEBI" id="CHEBI:43474"/>
        <dbReference type="ChEBI" id="CHEBI:195535"/>
        <dbReference type="ChEBI" id="CHEBI:195537"/>
        <dbReference type="EC" id="3.1.3.62"/>
    </reaction>
    <physiologicalReaction direction="left-to-right" evidence="10">
        <dbReference type="Rhea" id="RHEA:77120"/>
    </physiologicalReaction>
</comment>
<feature type="signal peptide" evidence="14">
    <location>
        <begin position="1"/>
        <end position="16"/>
    </location>
</feature>
<evidence type="ECO:0000256" key="9">
    <source>
        <dbReference type="ARBA" id="ARBA00031642"/>
    </source>
</evidence>
<dbReference type="GO" id="GO:0052745">
    <property type="term" value="F:inositol phosphate phosphatase activity"/>
    <property type="evidence" value="ECO:0007669"/>
    <property type="project" value="TreeGrafter"/>
</dbReference>
<accession>A0A8S9Z1Q0</accession>
<dbReference type="EC" id="3.1.3.80" evidence="3"/>
<dbReference type="PANTHER" id="PTHR20963">
    <property type="entry name" value="MULTIPLE INOSITOL POLYPHOSPHATE PHOSPHATASE-RELATED"/>
    <property type="match status" value="1"/>
</dbReference>
<evidence type="ECO:0000256" key="13">
    <source>
        <dbReference type="ARBA" id="ARBA00043832"/>
    </source>
</evidence>
<keyword evidence="6 14" id="KW-0732">Signal</keyword>
<dbReference type="EC" id="3.1.3.62" evidence="4"/>
<protein>
    <recommendedName>
        <fullName evidence="5">Multiple inositol polyphosphate phosphatase 1</fullName>
        <ecNumber evidence="4">3.1.3.62</ecNumber>
        <ecNumber evidence="3">3.1.3.80</ecNumber>
    </recommendedName>
    <alternativeName>
        <fullName evidence="9">2,3-bisphosphoglycerate 3-phosphatase</fullName>
    </alternativeName>
</protein>
<dbReference type="EMBL" id="JTDE01001204">
    <property type="protein sequence ID" value="KAF7259426.1"/>
    <property type="molecule type" value="Genomic_DNA"/>
</dbReference>
<gene>
    <name evidence="15" type="ORF">EG68_02872</name>
</gene>
<sequence>MGLAYVTNSFVAFVLGLLSVIVLNSDRTDDFPVSGLSTKTAYRHCSLVPFRDAARDQLHANCQAVHVNALFRHGTRAPSRKNVASFQDLYNRLSSRKHARLPDGFLDYPIPFQDASDKELLPRGFEELYALGKKFANRWSDTFRFTPSNVEFYASSVARSLQSAHSFYNGLFSLPPLTPNGSRPCGPATEHTPSIGSEGDQKRIKVADHLLRFFDYCKRYNEEIEKNKSSVLEYTKFREGSHMKKVYKTILKKHRLSKKSFTRDDIYTLFLACAHETASQSDSEPLSPWCGFLRPHHLPVIEYMVDLKQYWLKSYGYDLNYVQSCPLVGEMLTQILRAAQQFKAHRFNQSHPALHRGTFWFGHAETLLPVVAALGLFNDSVGHTHPVKLLAADFPQWLKKLRLNPPLPTMFRAGHIAPFAGNLALTLYYCPHLASEQKVEDPWAGFVIEPEVNGRTVAWPIASPVQPPTTSCPGATSASLSRVLRYFVGCMPTVYDDQKVCALHN</sequence>
<name>A0A8S9Z1Q0_9TREM</name>
<dbReference type="InterPro" id="IPR029033">
    <property type="entry name" value="His_PPase_superfam"/>
</dbReference>
<dbReference type="GO" id="GO:0034417">
    <property type="term" value="F:bisphosphoglycerate 3-phosphatase activity"/>
    <property type="evidence" value="ECO:0007669"/>
    <property type="project" value="UniProtKB-EC"/>
</dbReference>
<comment type="catalytic activity">
    <reaction evidence="12">
        <text>1D-myo-inositol hexakisphosphate + H2O = 1D-myo-inositol 1,2,4,5,6-pentakisphosphate + phosphate</text>
        <dbReference type="Rhea" id="RHEA:16989"/>
        <dbReference type="ChEBI" id="CHEBI:15377"/>
        <dbReference type="ChEBI" id="CHEBI:43474"/>
        <dbReference type="ChEBI" id="CHEBI:57798"/>
        <dbReference type="ChEBI" id="CHEBI:58130"/>
        <dbReference type="EC" id="3.1.3.62"/>
    </reaction>
    <physiologicalReaction direction="left-to-right" evidence="12">
        <dbReference type="Rhea" id="RHEA:16990"/>
    </physiologicalReaction>
</comment>
<evidence type="ECO:0000313" key="16">
    <source>
        <dbReference type="Proteomes" id="UP000822476"/>
    </source>
</evidence>
<comment type="similarity">
    <text evidence="2">Belongs to the histidine acid phosphatase family. MINPP1 subfamily.</text>
</comment>
<reference evidence="15" key="1">
    <citation type="submission" date="2019-07" db="EMBL/GenBank/DDBJ databases">
        <title>Annotation for the trematode Paragonimus miyazaki's.</title>
        <authorList>
            <person name="Choi Y.-J."/>
        </authorList>
    </citation>
    <scope>NUCLEOTIDE SEQUENCE</scope>
    <source>
        <strain evidence="15">Japan</strain>
    </source>
</reference>
<dbReference type="OrthoDB" id="6509975at2759"/>
<keyword evidence="7" id="KW-0378">Hydrolase</keyword>
<comment type="caution">
    <text evidence="15">The sequence shown here is derived from an EMBL/GenBank/DDBJ whole genome shotgun (WGS) entry which is preliminary data.</text>
</comment>
<proteinExistence type="inferred from homology"/>
<feature type="chain" id="PRO_5035723641" description="Multiple inositol polyphosphate phosphatase 1" evidence="14">
    <location>
        <begin position="17"/>
        <end position="505"/>
    </location>
</feature>
<dbReference type="Proteomes" id="UP000822476">
    <property type="component" value="Unassembled WGS sequence"/>
</dbReference>
<evidence type="ECO:0000256" key="11">
    <source>
        <dbReference type="ARBA" id="ARBA00043671"/>
    </source>
</evidence>
<keyword evidence="16" id="KW-1185">Reference proteome</keyword>
<comment type="catalytic activity">
    <reaction evidence="13">
        <text>(2R)-2,3-bisphosphoglycerate + H2O = (2R)-2-phosphoglycerate + phosphate</text>
        <dbReference type="Rhea" id="RHEA:27381"/>
        <dbReference type="ChEBI" id="CHEBI:15377"/>
        <dbReference type="ChEBI" id="CHEBI:43474"/>
        <dbReference type="ChEBI" id="CHEBI:58248"/>
        <dbReference type="ChEBI" id="CHEBI:58289"/>
        <dbReference type="EC" id="3.1.3.80"/>
    </reaction>
    <physiologicalReaction direction="left-to-right" evidence="13">
        <dbReference type="Rhea" id="RHEA:27382"/>
    </physiologicalReaction>
</comment>
<evidence type="ECO:0000313" key="15">
    <source>
        <dbReference type="EMBL" id="KAF7259426.1"/>
    </source>
</evidence>
<dbReference type="GO" id="GO:0016020">
    <property type="term" value="C:membrane"/>
    <property type="evidence" value="ECO:0007669"/>
    <property type="project" value="UniProtKB-SubCell"/>
</dbReference>
<dbReference type="GO" id="GO:0003993">
    <property type="term" value="F:acid phosphatase activity"/>
    <property type="evidence" value="ECO:0007669"/>
    <property type="project" value="TreeGrafter"/>
</dbReference>
<comment type="subcellular location">
    <subcellularLocation>
        <location evidence="1">Membrane</location>
    </subcellularLocation>
</comment>
<evidence type="ECO:0000256" key="2">
    <source>
        <dbReference type="ARBA" id="ARBA00008422"/>
    </source>
</evidence>
<evidence type="ECO:0000256" key="1">
    <source>
        <dbReference type="ARBA" id="ARBA00004370"/>
    </source>
</evidence>
<dbReference type="PANTHER" id="PTHR20963:SF8">
    <property type="entry name" value="MULTIPLE INOSITOL POLYPHOSPHATE PHOSPHATASE 1"/>
    <property type="match status" value="1"/>
</dbReference>
<dbReference type="InterPro" id="IPR000560">
    <property type="entry name" value="His_Pase_clade-2"/>
</dbReference>
<evidence type="ECO:0000256" key="4">
    <source>
        <dbReference type="ARBA" id="ARBA00013040"/>
    </source>
</evidence>
<comment type="catalytic activity">
    <reaction evidence="11">
        <text>1D-myo-inositol 1,2,4,5,6-pentakisphosphate + H2O = 1D-myo-inositol 1,2,5,6-tetrakisphosphate + phosphate</text>
        <dbReference type="Rhea" id="RHEA:77115"/>
        <dbReference type="ChEBI" id="CHEBI:15377"/>
        <dbReference type="ChEBI" id="CHEBI:43474"/>
        <dbReference type="ChEBI" id="CHEBI:57798"/>
        <dbReference type="ChEBI" id="CHEBI:195535"/>
        <dbReference type="EC" id="3.1.3.62"/>
    </reaction>
    <physiologicalReaction direction="left-to-right" evidence="11">
        <dbReference type="Rhea" id="RHEA:77116"/>
    </physiologicalReaction>
</comment>
<evidence type="ECO:0000256" key="8">
    <source>
        <dbReference type="ARBA" id="ARBA00023136"/>
    </source>
</evidence>